<keyword evidence="3" id="KW-1185">Reference proteome</keyword>
<dbReference type="Proteomes" id="UP000499080">
    <property type="component" value="Unassembled WGS sequence"/>
</dbReference>
<feature type="compositionally biased region" description="Polar residues" evidence="1">
    <location>
        <begin position="11"/>
        <end position="20"/>
    </location>
</feature>
<protein>
    <submittedName>
        <fullName evidence="2">Uncharacterized protein</fullName>
    </submittedName>
</protein>
<feature type="non-terminal residue" evidence="2">
    <location>
        <position position="1"/>
    </location>
</feature>
<sequence length="37" mass="4012">NSIPTIIVPQGSETPPTYTAASHPRTRGASQWERTFG</sequence>
<accession>A0A4Y2BWV1</accession>
<feature type="compositionally biased region" description="Polar residues" evidence="1">
    <location>
        <begin position="28"/>
        <end position="37"/>
    </location>
</feature>
<dbReference type="EMBL" id="BGPR01000115">
    <property type="protein sequence ID" value="GBL95945.1"/>
    <property type="molecule type" value="Genomic_DNA"/>
</dbReference>
<evidence type="ECO:0000256" key="1">
    <source>
        <dbReference type="SAM" id="MobiDB-lite"/>
    </source>
</evidence>
<dbReference type="AlphaFoldDB" id="A0A4Y2BWV1"/>
<comment type="caution">
    <text evidence="2">The sequence shown here is derived from an EMBL/GenBank/DDBJ whole genome shotgun (WGS) entry which is preliminary data.</text>
</comment>
<name>A0A4Y2BWV1_ARAVE</name>
<proteinExistence type="predicted"/>
<evidence type="ECO:0000313" key="3">
    <source>
        <dbReference type="Proteomes" id="UP000499080"/>
    </source>
</evidence>
<feature type="region of interest" description="Disordered" evidence="1">
    <location>
        <begin position="1"/>
        <end position="37"/>
    </location>
</feature>
<gene>
    <name evidence="2" type="ORF">AVEN_227167_1</name>
</gene>
<reference evidence="2 3" key="1">
    <citation type="journal article" date="2019" name="Sci. Rep.">
        <title>Orb-weaving spider Araneus ventricosus genome elucidates the spidroin gene catalogue.</title>
        <authorList>
            <person name="Kono N."/>
            <person name="Nakamura H."/>
            <person name="Ohtoshi R."/>
            <person name="Moran D.A.P."/>
            <person name="Shinohara A."/>
            <person name="Yoshida Y."/>
            <person name="Fujiwara M."/>
            <person name="Mori M."/>
            <person name="Tomita M."/>
            <person name="Arakawa K."/>
        </authorList>
    </citation>
    <scope>NUCLEOTIDE SEQUENCE [LARGE SCALE GENOMIC DNA]</scope>
</reference>
<organism evidence="2 3">
    <name type="scientific">Araneus ventricosus</name>
    <name type="common">Orbweaver spider</name>
    <name type="synonym">Epeira ventricosa</name>
    <dbReference type="NCBI Taxonomy" id="182803"/>
    <lineage>
        <taxon>Eukaryota</taxon>
        <taxon>Metazoa</taxon>
        <taxon>Ecdysozoa</taxon>
        <taxon>Arthropoda</taxon>
        <taxon>Chelicerata</taxon>
        <taxon>Arachnida</taxon>
        <taxon>Araneae</taxon>
        <taxon>Araneomorphae</taxon>
        <taxon>Entelegynae</taxon>
        <taxon>Araneoidea</taxon>
        <taxon>Araneidae</taxon>
        <taxon>Araneus</taxon>
    </lineage>
</organism>
<evidence type="ECO:0000313" key="2">
    <source>
        <dbReference type="EMBL" id="GBL95945.1"/>
    </source>
</evidence>